<name>A0A327LV88_9PROT</name>
<dbReference type="PANTHER" id="PTHR42709">
    <property type="entry name" value="ALKALINE PHOSPHATASE LIKE PROTEIN"/>
    <property type="match status" value="1"/>
</dbReference>
<keyword evidence="4 6" id="KW-1133">Transmembrane helix</keyword>
<protein>
    <submittedName>
        <fullName evidence="8">DedA family protein</fullName>
    </submittedName>
</protein>
<evidence type="ECO:0000313" key="8">
    <source>
        <dbReference type="EMBL" id="RAI54691.1"/>
    </source>
</evidence>
<evidence type="ECO:0000259" key="7">
    <source>
        <dbReference type="Pfam" id="PF09335"/>
    </source>
</evidence>
<feature type="transmembrane region" description="Helical" evidence="6">
    <location>
        <begin position="179"/>
        <end position="199"/>
    </location>
</feature>
<evidence type="ECO:0000313" key="9">
    <source>
        <dbReference type="Proteomes" id="UP000249065"/>
    </source>
</evidence>
<evidence type="ECO:0000256" key="2">
    <source>
        <dbReference type="ARBA" id="ARBA00022475"/>
    </source>
</evidence>
<keyword evidence="3 6" id="KW-0812">Transmembrane</keyword>
<dbReference type="OrthoDB" id="9813426at2"/>
<proteinExistence type="predicted"/>
<dbReference type="AlphaFoldDB" id="A0A327LV88"/>
<dbReference type="EMBL" id="QLIX01000040">
    <property type="protein sequence ID" value="RAI54691.1"/>
    <property type="molecule type" value="Genomic_DNA"/>
</dbReference>
<dbReference type="RefSeq" id="WP_111472661.1">
    <property type="nucleotide sequence ID" value="NZ_QLIX01000040.1"/>
</dbReference>
<gene>
    <name evidence="8" type="ORF">DOO78_25225</name>
</gene>
<dbReference type="InterPro" id="IPR051311">
    <property type="entry name" value="DedA_domain"/>
</dbReference>
<keyword evidence="5 6" id="KW-0472">Membrane</keyword>
<organism evidence="8 9">
    <name type="scientific">Roseicella frigidaeris</name>
    <dbReference type="NCBI Taxonomy" id="2230885"/>
    <lineage>
        <taxon>Bacteria</taxon>
        <taxon>Pseudomonadati</taxon>
        <taxon>Pseudomonadota</taxon>
        <taxon>Alphaproteobacteria</taxon>
        <taxon>Acetobacterales</taxon>
        <taxon>Roseomonadaceae</taxon>
        <taxon>Roseicella</taxon>
    </lineage>
</organism>
<evidence type="ECO:0000256" key="6">
    <source>
        <dbReference type="SAM" id="Phobius"/>
    </source>
</evidence>
<accession>A0A327LV88</accession>
<reference evidence="9" key="1">
    <citation type="submission" date="2018-06" db="EMBL/GenBank/DDBJ databases">
        <authorList>
            <person name="Khan S.A."/>
        </authorList>
    </citation>
    <scope>NUCLEOTIDE SEQUENCE [LARGE SCALE GENOMIC DNA]</scope>
    <source>
        <strain evidence="9">DB-1506</strain>
    </source>
</reference>
<keyword evidence="2" id="KW-1003">Cell membrane</keyword>
<evidence type="ECO:0000256" key="4">
    <source>
        <dbReference type="ARBA" id="ARBA00022989"/>
    </source>
</evidence>
<dbReference type="PANTHER" id="PTHR42709:SF6">
    <property type="entry name" value="UNDECAPRENYL PHOSPHATE TRANSPORTER A"/>
    <property type="match status" value="1"/>
</dbReference>
<evidence type="ECO:0000256" key="3">
    <source>
        <dbReference type="ARBA" id="ARBA00022692"/>
    </source>
</evidence>
<feature type="domain" description="VTT" evidence="7">
    <location>
        <begin position="38"/>
        <end position="163"/>
    </location>
</feature>
<keyword evidence="9" id="KW-1185">Reference proteome</keyword>
<dbReference type="Pfam" id="PF09335">
    <property type="entry name" value="VTT_dom"/>
    <property type="match status" value="1"/>
</dbReference>
<evidence type="ECO:0000256" key="5">
    <source>
        <dbReference type="ARBA" id="ARBA00023136"/>
    </source>
</evidence>
<comment type="caution">
    <text evidence="8">The sequence shown here is derived from an EMBL/GenBank/DDBJ whole genome shotgun (WGS) entry which is preliminary data.</text>
</comment>
<feature type="transmembrane region" description="Helical" evidence="6">
    <location>
        <begin position="58"/>
        <end position="79"/>
    </location>
</feature>
<feature type="transmembrane region" description="Helical" evidence="6">
    <location>
        <begin position="144"/>
        <end position="167"/>
    </location>
</feature>
<sequence>MQAGVTGTLAQAIVGVLSAAGYVGLAGLMAAESACLPLPSEVILPFAGYLVSQGQMNLWLVATVGALGCNLGSAVAYAVGRYGGRHAVERWGKYVLLTHKDLERADGFFQRFGSAAVLIARMLPVIRTFIALPAGIAGMPQLRFHIYTFIGSWPWCLLLAYVGLVLGDQWGSSPGLNQAFHYFDYAISAFAVLAVVRFVRKRWHRCNHGS</sequence>
<dbReference type="GO" id="GO:0005886">
    <property type="term" value="C:plasma membrane"/>
    <property type="evidence" value="ECO:0007669"/>
    <property type="project" value="UniProtKB-SubCell"/>
</dbReference>
<dbReference type="Proteomes" id="UP000249065">
    <property type="component" value="Unassembled WGS sequence"/>
</dbReference>
<evidence type="ECO:0000256" key="1">
    <source>
        <dbReference type="ARBA" id="ARBA00004651"/>
    </source>
</evidence>
<comment type="subcellular location">
    <subcellularLocation>
        <location evidence="1">Cell membrane</location>
        <topology evidence="1">Multi-pass membrane protein</topology>
    </subcellularLocation>
</comment>
<dbReference type="InterPro" id="IPR032816">
    <property type="entry name" value="VTT_dom"/>
</dbReference>